<keyword evidence="3" id="KW-1185">Reference proteome</keyword>
<dbReference type="Proteomes" id="UP000886523">
    <property type="component" value="Unassembled WGS sequence"/>
</dbReference>
<sequence length="153" mass="16724">MSISLLAHSSDDSGNDDAMDEIQPLMQWLSFGGMNTNIAHPHPSNPFHMTPEPPPPPPHPEPPNPVPPAPMMKFCSCGHMHPITSFTVDKNGVLHNQCENCCQGDAQYQLCQQAQDIPAPPATNNDSIADQDGYQGMGKLTRLNYEVPLIIWG</sequence>
<dbReference type="AlphaFoldDB" id="A0A9P6B0F4"/>
<evidence type="ECO:0000313" key="3">
    <source>
        <dbReference type="Proteomes" id="UP000886523"/>
    </source>
</evidence>
<organism evidence="2 3">
    <name type="scientific">Hydnum rufescens UP504</name>
    <dbReference type="NCBI Taxonomy" id="1448309"/>
    <lineage>
        <taxon>Eukaryota</taxon>
        <taxon>Fungi</taxon>
        <taxon>Dikarya</taxon>
        <taxon>Basidiomycota</taxon>
        <taxon>Agaricomycotina</taxon>
        <taxon>Agaricomycetes</taxon>
        <taxon>Cantharellales</taxon>
        <taxon>Hydnaceae</taxon>
        <taxon>Hydnum</taxon>
    </lineage>
</organism>
<feature type="compositionally biased region" description="Pro residues" evidence="1">
    <location>
        <begin position="51"/>
        <end position="69"/>
    </location>
</feature>
<evidence type="ECO:0000256" key="1">
    <source>
        <dbReference type="SAM" id="MobiDB-lite"/>
    </source>
</evidence>
<protein>
    <submittedName>
        <fullName evidence="2">Uncharacterized protein</fullName>
    </submittedName>
</protein>
<name>A0A9P6B0F4_9AGAM</name>
<proteinExistence type="predicted"/>
<feature type="region of interest" description="Disordered" evidence="1">
    <location>
        <begin position="36"/>
        <end position="69"/>
    </location>
</feature>
<evidence type="ECO:0000313" key="2">
    <source>
        <dbReference type="EMBL" id="KAF9515381.1"/>
    </source>
</evidence>
<accession>A0A9P6B0F4</accession>
<comment type="caution">
    <text evidence="2">The sequence shown here is derived from an EMBL/GenBank/DDBJ whole genome shotgun (WGS) entry which is preliminary data.</text>
</comment>
<reference evidence="2" key="1">
    <citation type="journal article" date="2020" name="Nat. Commun.">
        <title>Large-scale genome sequencing of mycorrhizal fungi provides insights into the early evolution of symbiotic traits.</title>
        <authorList>
            <person name="Miyauchi S."/>
            <person name="Kiss E."/>
            <person name="Kuo A."/>
            <person name="Drula E."/>
            <person name="Kohler A."/>
            <person name="Sanchez-Garcia M."/>
            <person name="Morin E."/>
            <person name="Andreopoulos B."/>
            <person name="Barry K.W."/>
            <person name="Bonito G."/>
            <person name="Buee M."/>
            <person name="Carver A."/>
            <person name="Chen C."/>
            <person name="Cichocki N."/>
            <person name="Clum A."/>
            <person name="Culley D."/>
            <person name="Crous P.W."/>
            <person name="Fauchery L."/>
            <person name="Girlanda M."/>
            <person name="Hayes R.D."/>
            <person name="Keri Z."/>
            <person name="LaButti K."/>
            <person name="Lipzen A."/>
            <person name="Lombard V."/>
            <person name="Magnuson J."/>
            <person name="Maillard F."/>
            <person name="Murat C."/>
            <person name="Nolan M."/>
            <person name="Ohm R.A."/>
            <person name="Pangilinan J."/>
            <person name="Pereira M.F."/>
            <person name="Perotto S."/>
            <person name="Peter M."/>
            <person name="Pfister S."/>
            <person name="Riley R."/>
            <person name="Sitrit Y."/>
            <person name="Stielow J.B."/>
            <person name="Szollosi G."/>
            <person name="Zifcakova L."/>
            <person name="Stursova M."/>
            <person name="Spatafora J.W."/>
            <person name="Tedersoo L."/>
            <person name="Vaario L.M."/>
            <person name="Yamada A."/>
            <person name="Yan M."/>
            <person name="Wang P."/>
            <person name="Xu J."/>
            <person name="Bruns T."/>
            <person name="Baldrian P."/>
            <person name="Vilgalys R."/>
            <person name="Dunand C."/>
            <person name="Henrissat B."/>
            <person name="Grigoriev I.V."/>
            <person name="Hibbett D."/>
            <person name="Nagy L.G."/>
            <person name="Martin F.M."/>
        </authorList>
    </citation>
    <scope>NUCLEOTIDE SEQUENCE</scope>
    <source>
        <strain evidence="2">UP504</strain>
    </source>
</reference>
<gene>
    <name evidence="2" type="ORF">BS47DRAFT_1391707</name>
</gene>
<dbReference type="EMBL" id="MU128951">
    <property type="protein sequence ID" value="KAF9515381.1"/>
    <property type="molecule type" value="Genomic_DNA"/>
</dbReference>